<organism evidence="2 3">
    <name type="scientific">Tetrabaena socialis</name>
    <dbReference type="NCBI Taxonomy" id="47790"/>
    <lineage>
        <taxon>Eukaryota</taxon>
        <taxon>Viridiplantae</taxon>
        <taxon>Chlorophyta</taxon>
        <taxon>core chlorophytes</taxon>
        <taxon>Chlorophyceae</taxon>
        <taxon>CS clade</taxon>
        <taxon>Chlamydomonadales</taxon>
        <taxon>Tetrabaenaceae</taxon>
        <taxon>Tetrabaena</taxon>
    </lineage>
</organism>
<evidence type="ECO:0000313" key="3">
    <source>
        <dbReference type="Proteomes" id="UP000236333"/>
    </source>
</evidence>
<evidence type="ECO:0000313" key="2">
    <source>
        <dbReference type="EMBL" id="PNH07685.1"/>
    </source>
</evidence>
<accession>A0A2J8A5A6</accession>
<sequence>MQQPRRKCQRIEAPGQEHHRQQQQQVEADEAITDPSLVWLEVYVDRFADFLSLNEVACVLRLVNKATAEQFSDKIRAEQNKELRTTTHLSQPRRQLPRLTACSGSIANLEVLRVHDDVTTNPLSYEVFEAAAGAGRLEVCRWLAQQRCPSRSRKNESVLSAAAQGGHTAVCEWLLANGCSPGDRSAAAAAAARAGHIRLMDWLLSGLEPGVHGLLVAAAEGCDLPTLQGLHRTHRTSGGLALAQEQIQMVASAAASSTADYPAKVKWLEGQGCPRHPKACLEVTRVVDGRDRLQWLQERGYDLEFLVADAAARYGNTKALKFVLKTGGKLGTMANPRAIACEAAAGGHLSVLMVLRGRKAPMGHDTAAAAAAGGHLRVVKWLAETLGVALHADVFTSAAKSGSMELLEWLRKRGCPWDAPTFAAAAEAGCEEQLEWLAVRADKVIDQVEWGIGAGL</sequence>
<dbReference type="GO" id="GO:0005783">
    <property type="term" value="C:endoplasmic reticulum"/>
    <property type="evidence" value="ECO:0007669"/>
    <property type="project" value="TreeGrafter"/>
</dbReference>
<evidence type="ECO:0000256" key="1">
    <source>
        <dbReference type="SAM" id="MobiDB-lite"/>
    </source>
</evidence>
<dbReference type="GO" id="GO:0030149">
    <property type="term" value="P:sphingolipid catabolic process"/>
    <property type="evidence" value="ECO:0007669"/>
    <property type="project" value="TreeGrafter"/>
</dbReference>
<dbReference type="Gene3D" id="1.25.40.20">
    <property type="entry name" value="Ankyrin repeat-containing domain"/>
    <property type="match status" value="2"/>
</dbReference>
<dbReference type="GO" id="GO:0004620">
    <property type="term" value="F:phospholipase activity"/>
    <property type="evidence" value="ECO:0007669"/>
    <property type="project" value="TreeGrafter"/>
</dbReference>
<protein>
    <submittedName>
        <fullName evidence="2">Uncharacterized protein</fullName>
    </submittedName>
</protein>
<proteinExistence type="predicted"/>
<feature type="region of interest" description="Disordered" evidence="1">
    <location>
        <begin position="1"/>
        <end position="28"/>
    </location>
</feature>
<dbReference type="Proteomes" id="UP000236333">
    <property type="component" value="Unassembled WGS sequence"/>
</dbReference>
<dbReference type="SUPFAM" id="SSF48403">
    <property type="entry name" value="Ankyrin repeat"/>
    <property type="match status" value="1"/>
</dbReference>
<dbReference type="GO" id="GO:0071944">
    <property type="term" value="C:cell periphery"/>
    <property type="evidence" value="ECO:0007669"/>
    <property type="project" value="TreeGrafter"/>
</dbReference>
<dbReference type="Pfam" id="PF12796">
    <property type="entry name" value="Ank_2"/>
    <property type="match status" value="1"/>
</dbReference>
<dbReference type="GO" id="GO:0016020">
    <property type="term" value="C:membrane"/>
    <property type="evidence" value="ECO:0007669"/>
    <property type="project" value="TreeGrafter"/>
</dbReference>
<name>A0A2J8A5A6_9CHLO</name>
<dbReference type="OrthoDB" id="549039at2759"/>
<dbReference type="InterPro" id="IPR036770">
    <property type="entry name" value="Ankyrin_rpt-contain_sf"/>
</dbReference>
<dbReference type="PANTHER" id="PTHR12393:SF6">
    <property type="entry name" value="SPHINGOMYELIN PHOSPHODIESTERASE 2"/>
    <property type="match status" value="1"/>
</dbReference>
<dbReference type="PANTHER" id="PTHR12393">
    <property type="entry name" value="SPHINGOMYELIN PHOSPHODIESTERASE RELATED"/>
    <property type="match status" value="1"/>
</dbReference>
<keyword evidence="3" id="KW-1185">Reference proteome</keyword>
<dbReference type="GO" id="GO:0046513">
    <property type="term" value="P:ceramide biosynthetic process"/>
    <property type="evidence" value="ECO:0007669"/>
    <property type="project" value="TreeGrafter"/>
</dbReference>
<reference evidence="2 3" key="1">
    <citation type="journal article" date="2017" name="Mol. Biol. Evol.">
        <title>The 4-celled Tetrabaena socialis nuclear genome reveals the essential components for genetic control of cell number at the origin of multicellularity in the volvocine lineage.</title>
        <authorList>
            <person name="Featherston J."/>
            <person name="Arakaki Y."/>
            <person name="Hanschen E.R."/>
            <person name="Ferris P.J."/>
            <person name="Michod R.E."/>
            <person name="Olson B.J.S.C."/>
            <person name="Nozaki H."/>
            <person name="Durand P.M."/>
        </authorList>
    </citation>
    <scope>NUCLEOTIDE SEQUENCE [LARGE SCALE GENOMIC DNA]</scope>
    <source>
        <strain evidence="2 3">NIES-571</strain>
    </source>
</reference>
<dbReference type="EMBL" id="PGGS01000167">
    <property type="protein sequence ID" value="PNH07685.1"/>
    <property type="molecule type" value="Genomic_DNA"/>
</dbReference>
<comment type="caution">
    <text evidence="2">The sequence shown here is derived from an EMBL/GenBank/DDBJ whole genome shotgun (WGS) entry which is preliminary data.</text>
</comment>
<gene>
    <name evidence="2" type="ORF">TSOC_005822</name>
</gene>
<dbReference type="InterPro" id="IPR002110">
    <property type="entry name" value="Ankyrin_rpt"/>
</dbReference>
<dbReference type="AlphaFoldDB" id="A0A2J8A5A6"/>